<protein>
    <submittedName>
        <fullName evidence="1">Uncharacterized protein</fullName>
    </submittedName>
</protein>
<sequence>MDRLSVLLALARVLRVGDIGGFLGSALPQAAPLPPPDTRVGPLRDLLYAPAPLPVTAADQDRRALDSATAAWTGSERPYYEALRQLPPILIEVPGDELAAGAYRLAAEVLRHLDELPLSLLAAERAVAAARRHGEPLGEAESIRGFAETLLRLRHPAQAQRLCLDAVTALRARRPESDAAGGDALGGLYLTAAEGAIVDGDHAAGVHLMGTARLAARRPETEAQVVRLTLLLGRTRPALRLAETVDAEAIAGRSARARHYITVARAHAGEDSPEAVVFALGKAEIACAEELRFNTDARSTIRDLLERPNALIRADVLALAERCGLL</sequence>
<dbReference type="Proteomes" id="UP000587527">
    <property type="component" value="Unassembled WGS sequence"/>
</dbReference>
<dbReference type="EMBL" id="JACHMN010000002">
    <property type="protein sequence ID" value="MBB5870191.1"/>
    <property type="molecule type" value="Genomic_DNA"/>
</dbReference>
<comment type="caution">
    <text evidence="1">The sequence shown here is derived from an EMBL/GenBank/DDBJ whole genome shotgun (WGS) entry which is preliminary data.</text>
</comment>
<proteinExistence type="predicted"/>
<evidence type="ECO:0000313" key="2">
    <source>
        <dbReference type="Proteomes" id="UP000587527"/>
    </source>
</evidence>
<dbReference type="AlphaFoldDB" id="A0A841BTT7"/>
<keyword evidence="2" id="KW-1185">Reference proteome</keyword>
<organism evidence="1 2">
    <name type="scientific">Allocatelliglobosispora scoriae</name>
    <dbReference type="NCBI Taxonomy" id="643052"/>
    <lineage>
        <taxon>Bacteria</taxon>
        <taxon>Bacillati</taxon>
        <taxon>Actinomycetota</taxon>
        <taxon>Actinomycetes</taxon>
        <taxon>Micromonosporales</taxon>
        <taxon>Micromonosporaceae</taxon>
        <taxon>Allocatelliglobosispora</taxon>
    </lineage>
</organism>
<name>A0A841BTT7_9ACTN</name>
<gene>
    <name evidence="1" type="ORF">F4553_003570</name>
</gene>
<reference evidence="1 2" key="1">
    <citation type="submission" date="2020-08" db="EMBL/GenBank/DDBJ databases">
        <title>Sequencing the genomes of 1000 actinobacteria strains.</title>
        <authorList>
            <person name="Klenk H.-P."/>
        </authorList>
    </citation>
    <scope>NUCLEOTIDE SEQUENCE [LARGE SCALE GENOMIC DNA]</scope>
    <source>
        <strain evidence="1 2">DSM 45362</strain>
    </source>
</reference>
<accession>A0A841BTT7</accession>
<evidence type="ECO:0000313" key="1">
    <source>
        <dbReference type="EMBL" id="MBB5870191.1"/>
    </source>
</evidence>